<evidence type="ECO:0000313" key="2">
    <source>
        <dbReference type="EMBL" id="PWA24035.1"/>
    </source>
</evidence>
<feature type="coiled-coil region" evidence="1">
    <location>
        <begin position="154"/>
        <end position="181"/>
    </location>
</feature>
<accession>A0A315VM15</accession>
<reference evidence="2 3" key="1">
    <citation type="journal article" date="2018" name="G3 (Bethesda)">
        <title>A High-Quality Reference Genome for the Invasive Mosquitofish Gambusia affinis Using a Chicago Library.</title>
        <authorList>
            <person name="Hoffberg S.L."/>
            <person name="Troendle N.J."/>
            <person name="Glenn T.C."/>
            <person name="Mahmud O."/>
            <person name="Louha S."/>
            <person name="Chalopin D."/>
            <person name="Bennetzen J.L."/>
            <person name="Mauricio R."/>
        </authorList>
    </citation>
    <scope>NUCLEOTIDE SEQUENCE [LARGE SCALE GENOMIC DNA]</scope>
    <source>
        <strain evidence="2">NE01/NJP1002.9</strain>
        <tissue evidence="2">Muscle</tissue>
    </source>
</reference>
<gene>
    <name evidence="2" type="ORF">CCH79_00019126</name>
</gene>
<keyword evidence="1" id="KW-0175">Coiled coil</keyword>
<sequence>MTGAETEDDIPLGERKTVTDFCYLLDKSKQLFNGLRDLPQYGHKQWQSYFGRTFDVYTKLWKFQQQHRQVLDTRYGLKRWQIGEVASKIGQLYYHYYLRTSETSYLNEAFSFYSAIRQRSYYYQVNKEDRPELVVKKLRYYARYIVVCLLLNKMDLVKVLVKELSEEIEDYTQRFNTEDQLEWNLVLQEVAAFIEVTSDPGRGRVHPVFCLCEQADPAVVLNDNSSVLVTSHRLQDGSVPPLEQGMVVGQLLLADALIVGNCNNQVKFSELTVDMFRMLQALEREPVNLATQTSKQATLEPSEKPAKRENPHKYLLYKPTFSQLYTFLSASFKELPANSVLLVYLSATGVFPVTHLDYEGPYDFGGVLTNTNRDVVNGETVQKRNQAQKEMHCLHPGDLFPFTRKPLFIVVDSSNSTAYKNFSNLFGQPLVCLLSPTVYPKSVQDQSQRGSLFTLFLYSPLLGFSSVCGLSSVRRGLWERAQDFLQKVFRDIGQMLTRSRSIDQAFLQFFGDEFLRLLLIRFVFCSATLRLHKLFRESRSFPESYPELPKQDTVESVLLQKQVLELAAMLDVQSLFWDDSLESY</sequence>
<dbReference type="GO" id="GO:0006351">
    <property type="term" value="P:DNA-templated transcription"/>
    <property type="evidence" value="ECO:0007669"/>
    <property type="project" value="InterPro"/>
</dbReference>
<keyword evidence="3" id="KW-1185">Reference proteome</keyword>
<dbReference type="AlphaFoldDB" id="A0A315VM15"/>
<protein>
    <recommendedName>
        <fullName evidence="4">Protein SCAI</fullName>
    </recommendedName>
</protein>
<evidence type="ECO:0000313" key="3">
    <source>
        <dbReference type="Proteomes" id="UP000250572"/>
    </source>
</evidence>
<dbReference type="Proteomes" id="UP000250572">
    <property type="component" value="Unassembled WGS sequence"/>
</dbReference>
<name>A0A315VM15_GAMAF</name>
<dbReference type="GO" id="GO:0003714">
    <property type="term" value="F:transcription corepressor activity"/>
    <property type="evidence" value="ECO:0007669"/>
    <property type="project" value="InterPro"/>
</dbReference>
<comment type="caution">
    <text evidence="2">The sequence shown here is derived from an EMBL/GenBank/DDBJ whole genome shotgun (WGS) entry which is preliminary data.</text>
</comment>
<dbReference type="InterPro" id="IPR022709">
    <property type="entry name" value="SCAI"/>
</dbReference>
<organism evidence="2 3">
    <name type="scientific">Gambusia affinis</name>
    <name type="common">Western mosquitofish</name>
    <name type="synonym">Heterandria affinis</name>
    <dbReference type="NCBI Taxonomy" id="33528"/>
    <lineage>
        <taxon>Eukaryota</taxon>
        <taxon>Metazoa</taxon>
        <taxon>Chordata</taxon>
        <taxon>Craniata</taxon>
        <taxon>Vertebrata</taxon>
        <taxon>Euteleostomi</taxon>
        <taxon>Actinopterygii</taxon>
        <taxon>Neopterygii</taxon>
        <taxon>Teleostei</taxon>
        <taxon>Neoteleostei</taxon>
        <taxon>Acanthomorphata</taxon>
        <taxon>Ovalentaria</taxon>
        <taxon>Atherinomorphae</taxon>
        <taxon>Cyprinodontiformes</taxon>
        <taxon>Poeciliidae</taxon>
        <taxon>Poeciliinae</taxon>
        <taxon>Gambusia</taxon>
    </lineage>
</organism>
<evidence type="ECO:0008006" key="4">
    <source>
        <dbReference type="Google" id="ProtNLM"/>
    </source>
</evidence>
<dbReference type="EMBL" id="NHOQ01001539">
    <property type="protein sequence ID" value="PWA24035.1"/>
    <property type="molecule type" value="Genomic_DNA"/>
</dbReference>
<dbReference type="PANTHER" id="PTHR21243">
    <property type="entry name" value="PROTEIN SCAI"/>
    <property type="match status" value="1"/>
</dbReference>
<evidence type="ECO:0000256" key="1">
    <source>
        <dbReference type="SAM" id="Coils"/>
    </source>
</evidence>
<proteinExistence type="predicted"/>
<dbReference type="Pfam" id="PF12070">
    <property type="entry name" value="SCAI"/>
    <property type="match status" value="1"/>
</dbReference>
<dbReference type="STRING" id="33528.ENSGAFP00000007776"/>